<name>A0AAW1IGG9_SAPOF</name>
<dbReference type="PROSITE" id="PS51081">
    <property type="entry name" value="ZF_SIAH"/>
    <property type="match status" value="1"/>
</dbReference>
<keyword evidence="8" id="KW-1185">Reference proteome</keyword>
<evidence type="ECO:0000313" key="8">
    <source>
        <dbReference type="Proteomes" id="UP001443914"/>
    </source>
</evidence>
<feature type="domain" description="SIAH-type" evidence="6">
    <location>
        <begin position="67"/>
        <end position="121"/>
    </location>
</feature>
<evidence type="ECO:0000256" key="3">
    <source>
        <dbReference type="ARBA" id="ARBA00022833"/>
    </source>
</evidence>
<accession>A0AAW1IGG9</accession>
<protein>
    <recommendedName>
        <fullName evidence="6">SIAH-type domain-containing protein</fullName>
    </recommendedName>
</protein>
<reference evidence="7" key="1">
    <citation type="submission" date="2024-03" db="EMBL/GenBank/DDBJ databases">
        <title>WGS assembly of Saponaria officinalis var. Norfolk2.</title>
        <authorList>
            <person name="Jenkins J."/>
            <person name="Shu S."/>
            <person name="Grimwood J."/>
            <person name="Barry K."/>
            <person name="Goodstein D."/>
            <person name="Schmutz J."/>
            <person name="Leebens-Mack J."/>
            <person name="Osbourn A."/>
        </authorList>
    </citation>
    <scope>NUCLEOTIDE SEQUENCE [LARGE SCALE GENOMIC DNA]</scope>
    <source>
        <strain evidence="7">JIC</strain>
    </source>
</reference>
<dbReference type="GO" id="GO:0008270">
    <property type="term" value="F:zinc ion binding"/>
    <property type="evidence" value="ECO:0007669"/>
    <property type="project" value="UniProtKB-KW"/>
</dbReference>
<keyword evidence="2 5" id="KW-0863">Zinc-finger</keyword>
<organism evidence="7 8">
    <name type="scientific">Saponaria officinalis</name>
    <name type="common">Common soapwort</name>
    <name type="synonym">Lychnis saponaria</name>
    <dbReference type="NCBI Taxonomy" id="3572"/>
    <lineage>
        <taxon>Eukaryota</taxon>
        <taxon>Viridiplantae</taxon>
        <taxon>Streptophyta</taxon>
        <taxon>Embryophyta</taxon>
        <taxon>Tracheophyta</taxon>
        <taxon>Spermatophyta</taxon>
        <taxon>Magnoliopsida</taxon>
        <taxon>eudicotyledons</taxon>
        <taxon>Gunneridae</taxon>
        <taxon>Pentapetalae</taxon>
        <taxon>Caryophyllales</taxon>
        <taxon>Caryophyllaceae</taxon>
        <taxon>Caryophylleae</taxon>
        <taxon>Saponaria</taxon>
    </lineage>
</organism>
<gene>
    <name evidence="7" type="ORF">RND81_09G012500</name>
</gene>
<dbReference type="PANTHER" id="PTHR46632">
    <property type="entry name" value="E3 UBIQUITIN-PROTEIN LIGASE SINA-LIKE 4"/>
    <property type="match status" value="1"/>
</dbReference>
<evidence type="ECO:0000256" key="4">
    <source>
        <dbReference type="ARBA" id="ARBA00024004"/>
    </source>
</evidence>
<keyword evidence="1" id="KW-0479">Metal-binding</keyword>
<evidence type="ECO:0000256" key="5">
    <source>
        <dbReference type="PROSITE-ProRule" id="PRU00455"/>
    </source>
</evidence>
<evidence type="ECO:0000313" key="7">
    <source>
        <dbReference type="EMBL" id="KAK9688811.1"/>
    </source>
</evidence>
<comment type="function">
    <text evidence="4">E3 ubiquitin-protein ligase that mediates ubiquitination and subsequent proteasomal degradation of target proteins. E3 ubiquitin ligases accept ubiquitin from an E2 ubiquitin-conjugating enzyme in the form of a thioester and then directly transfers the ubiquitin to targeted substrates. It probably triggers the ubiquitin-mediated degradation of different substrates.</text>
</comment>
<evidence type="ECO:0000256" key="2">
    <source>
        <dbReference type="ARBA" id="ARBA00022771"/>
    </source>
</evidence>
<evidence type="ECO:0000256" key="1">
    <source>
        <dbReference type="ARBA" id="ARBA00022723"/>
    </source>
</evidence>
<dbReference type="Gene3D" id="3.30.40.10">
    <property type="entry name" value="Zinc/RING finger domain, C3HC4 (zinc finger)"/>
    <property type="match status" value="1"/>
</dbReference>
<dbReference type="PANTHER" id="PTHR46632:SF16">
    <property type="entry name" value="E3 UBIQUITIN-PROTEIN LIGASE SINA-LIKE 10"/>
    <property type="match status" value="1"/>
</dbReference>
<dbReference type="Proteomes" id="UP001443914">
    <property type="component" value="Unassembled WGS sequence"/>
</dbReference>
<keyword evidence="3" id="KW-0862">Zinc</keyword>
<dbReference type="InterPro" id="IPR013010">
    <property type="entry name" value="Znf_SIAH"/>
</dbReference>
<comment type="caution">
    <text evidence="7">The sequence shown here is derived from an EMBL/GenBank/DDBJ whole genome shotgun (WGS) entry which is preliminary data.</text>
</comment>
<proteinExistence type="predicted"/>
<dbReference type="InterPro" id="IPR013083">
    <property type="entry name" value="Znf_RING/FYVE/PHD"/>
</dbReference>
<dbReference type="AlphaFoldDB" id="A0AAW1IGG9"/>
<dbReference type="SUPFAM" id="SSF49599">
    <property type="entry name" value="TRAF domain-like"/>
    <property type="match status" value="1"/>
</dbReference>
<evidence type="ECO:0000259" key="6">
    <source>
        <dbReference type="PROSITE" id="PS51081"/>
    </source>
</evidence>
<dbReference type="InterPro" id="IPR044286">
    <property type="entry name" value="SINL_plant"/>
</dbReference>
<dbReference type="EMBL" id="JBDFQZ010000009">
    <property type="protein sequence ID" value="KAK9688811.1"/>
    <property type="molecule type" value="Genomic_DNA"/>
</dbReference>
<sequence>MVTVVVSNLDDVQCFLCLHLPIPPIYHCRDNHVICSRCRENIGELCTSNDCGFKIQKCENATFMLSNIEFECPNKKNGCTLTLSMMDVDAHVRECHYSKCCCPVCADASACEDVHMLKGHMEDHNPRKIIANEESKLIIADGQKCLLQEELTEDFFLLKLDKGILSLQHMWWGEPRSHHLCVVDSENGDSWDFMGNTSEVLSNSKVLGNSGPITQVLQIPYSIFAGDEPITCELVIGKKPETQAVVATITGFDEKEQGLCRVCYEIASPQVYHCEFNHIICTKCRNSIGGECGYCFTDVMICQISTNILRECRCICPKSKTNCPQVPIQDYEAHATQCSKYQFACPICSEGFEDVVSLKNHLSKNICFYERE</sequence>